<evidence type="ECO:0000313" key="2">
    <source>
        <dbReference type="Proteomes" id="UP000240653"/>
    </source>
</evidence>
<keyword evidence="2" id="KW-1185">Reference proteome</keyword>
<dbReference type="EMBL" id="PXYL01000034">
    <property type="protein sequence ID" value="PSJ52216.1"/>
    <property type="molecule type" value="Genomic_DNA"/>
</dbReference>
<organism evidence="1 2">
    <name type="scientific">Pseudaminobacter soli</name>
    <name type="common">ex Li et al. 2025</name>
    <dbReference type="NCBI Taxonomy" id="1295366"/>
    <lineage>
        <taxon>Bacteria</taxon>
        <taxon>Pseudomonadati</taxon>
        <taxon>Pseudomonadota</taxon>
        <taxon>Alphaproteobacteria</taxon>
        <taxon>Hyphomicrobiales</taxon>
        <taxon>Phyllobacteriaceae</taxon>
        <taxon>Pseudaminobacter</taxon>
    </lineage>
</organism>
<gene>
    <name evidence="1" type="ORF">C7I85_28955</name>
</gene>
<evidence type="ECO:0000313" key="1">
    <source>
        <dbReference type="EMBL" id="PSJ52216.1"/>
    </source>
</evidence>
<dbReference type="AlphaFoldDB" id="A0A2P7RPT2"/>
<name>A0A2P7RPT2_9HYPH</name>
<comment type="caution">
    <text evidence="1">The sequence shown here is derived from an EMBL/GenBank/DDBJ whole genome shotgun (WGS) entry which is preliminary data.</text>
</comment>
<reference evidence="1 2" key="1">
    <citation type="submission" date="2018-03" db="EMBL/GenBank/DDBJ databases">
        <title>The draft genome of Mesorhizobium soli JCM 19897.</title>
        <authorList>
            <person name="Li L."/>
            <person name="Liu L."/>
            <person name="Liang L."/>
            <person name="Wang T."/>
            <person name="Zhang X."/>
        </authorList>
    </citation>
    <scope>NUCLEOTIDE SEQUENCE [LARGE SCALE GENOMIC DNA]</scope>
    <source>
        <strain evidence="1 2">JCM 19897</strain>
    </source>
</reference>
<protein>
    <submittedName>
        <fullName evidence="1">Uncharacterized protein</fullName>
    </submittedName>
</protein>
<dbReference type="Proteomes" id="UP000240653">
    <property type="component" value="Unassembled WGS sequence"/>
</dbReference>
<sequence length="115" mass="12062">MLAEILSETDASAPLGLNRNRLMHAPTAQRATQGSVATNSGAMLVAASHFQLKAMPATTAAAAASKSTPLRTAACFRLGTFRNGELECSCVWILTMGFLSRLPRKASVLASHMAS</sequence>
<accession>A0A2P7RPT2</accession>
<proteinExistence type="predicted"/>